<evidence type="ECO:0000256" key="5">
    <source>
        <dbReference type="ARBA" id="ARBA00022692"/>
    </source>
</evidence>
<keyword evidence="5 8" id="KW-0812">Transmembrane</keyword>
<dbReference type="GO" id="GO:0005886">
    <property type="term" value="C:plasma membrane"/>
    <property type="evidence" value="ECO:0007669"/>
    <property type="project" value="UniProtKB-SubCell"/>
</dbReference>
<evidence type="ECO:0000256" key="7">
    <source>
        <dbReference type="ARBA" id="ARBA00023136"/>
    </source>
</evidence>
<comment type="caution">
    <text evidence="10">The sequence shown here is derived from an EMBL/GenBank/DDBJ whole genome shotgun (WGS) entry which is preliminary data.</text>
</comment>
<dbReference type="PANTHER" id="PTHR33908">
    <property type="entry name" value="MANNOSYLTRANSFERASE YKCB-RELATED"/>
    <property type="match status" value="1"/>
</dbReference>
<evidence type="ECO:0000256" key="3">
    <source>
        <dbReference type="ARBA" id="ARBA00022676"/>
    </source>
</evidence>
<feature type="transmembrane region" description="Helical" evidence="8">
    <location>
        <begin position="105"/>
        <end position="122"/>
    </location>
</feature>
<dbReference type="GO" id="GO:0010041">
    <property type="term" value="P:response to iron(III) ion"/>
    <property type="evidence" value="ECO:0007669"/>
    <property type="project" value="TreeGrafter"/>
</dbReference>
<name>A0A2M8L4E6_9BACT</name>
<dbReference type="Pfam" id="PF13231">
    <property type="entry name" value="PMT_2"/>
    <property type="match status" value="1"/>
</dbReference>
<feature type="transmembrane region" description="Helical" evidence="8">
    <location>
        <begin position="151"/>
        <end position="175"/>
    </location>
</feature>
<comment type="subcellular location">
    <subcellularLocation>
        <location evidence="1">Cell membrane</location>
        <topology evidence="1">Multi-pass membrane protein</topology>
    </subcellularLocation>
</comment>
<evidence type="ECO:0000313" key="10">
    <source>
        <dbReference type="EMBL" id="PJE67805.1"/>
    </source>
</evidence>
<dbReference type="GO" id="GO:0009103">
    <property type="term" value="P:lipopolysaccharide biosynthetic process"/>
    <property type="evidence" value="ECO:0007669"/>
    <property type="project" value="UniProtKB-ARBA"/>
</dbReference>
<feature type="transmembrane region" description="Helical" evidence="8">
    <location>
        <begin position="187"/>
        <end position="206"/>
    </location>
</feature>
<dbReference type="Proteomes" id="UP000231474">
    <property type="component" value="Unassembled WGS sequence"/>
</dbReference>
<reference evidence="11" key="1">
    <citation type="submission" date="2017-09" db="EMBL/GenBank/DDBJ databases">
        <title>Depth-based differentiation of microbial function through sediment-hosted aquifers and enrichment of novel symbionts in the deep terrestrial subsurface.</title>
        <authorList>
            <person name="Probst A.J."/>
            <person name="Ladd B."/>
            <person name="Jarett J.K."/>
            <person name="Geller-Mcgrath D.E."/>
            <person name="Sieber C.M.K."/>
            <person name="Emerson J.B."/>
            <person name="Anantharaman K."/>
            <person name="Thomas B.C."/>
            <person name="Malmstrom R."/>
            <person name="Stieglmeier M."/>
            <person name="Klingl A."/>
            <person name="Woyke T."/>
            <person name="Ryan C.M."/>
            <person name="Banfield J.F."/>
        </authorList>
    </citation>
    <scope>NUCLEOTIDE SEQUENCE [LARGE SCALE GENOMIC DNA]</scope>
</reference>
<keyword evidence="4" id="KW-0808">Transferase</keyword>
<keyword evidence="2" id="KW-1003">Cell membrane</keyword>
<keyword evidence="3" id="KW-0328">Glycosyltransferase</keyword>
<proteinExistence type="predicted"/>
<feature type="transmembrane region" description="Helical" evidence="8">
    <location>
        <begin position="282"/>
        <end position="301"/>
    </location>
</feature>
<evidence type="ECO:0000259" key="9">
    <source>
        <dbReference type="Pfam" id="PF13231"/>
    </source>
</evidence>
<feature type="transmembrane region" description="Helical" evidence="8">
    <location>
        <begin position="334"/>
        <end position="352"/>
    </location>
</feature>
<keyword evidence="6 8" id="KW-1133">Transmembrane helix</keyword>
<sequence>MGKKKSPLRLVFILLLALGLRLPVLNQSFWLDEGAQVLMSSKSLSFQWFGRTTGEFHPPLFYILIHFWLNLGKSEWFLRLPSVIFGVATVYFAFLIGKRLFNEKLGILSAFFLAIAPYHVYYSQEARMYSLTAFLATASTFFLLEKKWFFYFLTITALLYTHYLGAFIVFFHAIWILFFQRQVFKQWFYSIVFSFLVFLPWLSQFFKQFKSGINLVEILPGWAAVSSLAPAKAFPLTFIKFSLGRISFYNKTFYAAISAIIFLIYGFLFYQTFKRIQKQGLFLWGWLLIPLFLGFMTSFFIPLFQPFRFLFAIVPFYLLLALGILALKKSWQKIFVGIVIFISLSSLFLYFSQARFQREDWRRVTRFIESQDPKNSVVIFEFSEPFAPYQWYAQGKVKAYGVLPGLRATPVVVESKMPEVTTGADNVFLFQYLQPLTDPENLVSVWLQKNGFEKKKIKDFSGVGFVYNWRRE</sequence>
<evidence type="ECO:0000256" key="2">
    <source>
        <dbReference type="ARBA" id="ARBA00022475"/>
    </source>
</evidence>
<dbReference type="GO" id="GO:0016763">
    <property type="term" value="F:pentosyltransferase activity"/>
    <property type="evidence" value="ECO:0007669"/>
    <property type="project" value="TreeGrafter"/>
</dbReference>
<gene>
    <name evidence="10" type="ORF">COU95_00345</name>
</gene>
<feature type="transmembrane region" description="Helical" evidence="8">
    <location>
        <begin position="76"/>
        <end position="96"/>
    </location>
</feature>
<evidence type="ECO:0000256" key="6">
    <source>
        <dbReference type="ARBA" id="ARBA00022989"/>
    </source>
</evidence>
<protein>
    <recommendedName>
        <fullName evidence="9">Glycosyltransferase RgtA/B/C/D-like domain-containing protein</fullName>
    </recommendedName>
</protein>
<accession>A0A2M8L4E6</accession>
<feature type="domain" description="Glycosyltransferase RgtA/B/C/D-like" evidence="9">
    <location>
        <begin position="57"/>
        <end position="202"/>
    </location>
</feature>
<organism evidence="10 11">
    <name type="scientific">Candidatus Shapirobacteria bacterium CG10_big_fil_rev_8_21_14_0_10_40_9</name>
    <dbReference type="NCBI Taxonomy" id="1974888"/>
    <lineage>
        <taxon>Bacteria</taxon>
        <taxon>Candidatus Shapironibacteriota</taxon>
    </lineage>
</organism>
<evidence type="ECO:0000256" key="4">
    <source>
        <dbReference type="ARBA" id="ARBA00022679"/>
    </source>
</evidence>
<feature type="transmembrane region" description="Helical" evidence="8">
    <location>
        <begin position="253"/>
        <end position="270"/>
    </location>
</feature>
<evidence type="ECO:0000256" key="8">
    <source>
        <dbReference type="SAM" id="Phobius"/>
    </source>
</evidence>
<dbReference type="PANTHER" id="PTHR33908:SF3">
    <property type="entry name" value="UNDECAPRENYL PHOSPHATE-ALPHA-4-AMINO-4-DEOXY-L-ARABINOSE ARABINOSYL TRANSFERASE"/>
    <property type="match status" value="1"/>
</dbReference>
<dbReference type="InterPro" id="IPR038731">
    <property type="entry name" value="RgtA/B/C-like"/>
</dbReference>
<dbReference type="InterPro" id="IPR050297">
    <property type="entry name" value="LipidA_mod_glycosyltrf_83"/>
</dbReference>
<evidence type="ECO:0000256" key="1">
    <source>
        <dbReference type="ARBA" id="ARBA00004651"/>
    </source>
</evidence>
<feature type="transmembrane region" description="Helical" evidence="8">
    <location>
        <begin position="307"/>
        <end position="327"/>
    </location>
</feature>
<evidence type="ECO:0000313" key="11">
    <source>
        <dbReference type="Proteomes" id="UP000231474"/>
    </source>
</evidence>
<dbReference type="AlphaFoldDB" id="A0A2M8L4E6"/>
<keyword evidence="7 8" id="KW-0472">Membrane</keyword>
<dbReference type="EMBL" id="PFEK01000006">
    <property type="protein sequence ID" value="PJE67805.1"/>
    <property type="molecule type" value="Genomic_DNA"/>
</dbReference>